<evidence type="ECO:0000256" key="8">
    <source>
        <dbReference type="SAM" id="MobiDB-lite"/>
    </source>
</evidence>
<evidence type="ECO:0000313" key="10">
    <source>
        <dbReference type="EMBL" id="KAJ2670063.1"/>
    </source>
</evidence>
<feature type="compositionally biased region" description="Acidic residues" evidence="8">
    <location>
        <begin position="2174"/>
        <end position="2183"/>
    </location>
</feature>
<sequence>MDVKSDGDVGNLALEFDQKLFYLCGYPHSPESALGNHEIDNPNAHGEELRRRYEAKIKMESALARLGAISTVSKEQGRSADFIVVPDDEYGEKQHQDPSFPACPVLNETMLLKYMYQGEDTAYTGAASSDIFGNKDEEKEKKDQRHNNASVQASTDAGIAAAAASNTVSTGIEHRRYGDAHQISVSNVTNLVAKTVAENATADMHHGLIGKGRRDNETDESSSSDPGSDDVGLELDADEHRERTEWHRMLSAALTGEVVISEKKRLNTQPDGYLLNLTDNEYAEHLSELLQSSDFKALFKHIHLDIWFGCRAVIRGRTPQQEKQTLESLRAIYADNTLRAVIDFNADRIIPSIADTDNDQISFQNEFSAQCLVQLQKLLRRLDYVECMYPTLKSLGEAKPLYASKEFQEKLSVITSWTNISVRLELLYKMIQRWTGSEDLSLFSTTNLASYESTTAGITDKQTEKQAGKQDKQQADTKKQPGQMAVASDTMHSTLHPDSARQHLSTGAPQKEFKHTPFVERLLKENGLKKIFEQKILTELEEVMLSARCDIIEKSGMISEIGLPATNRHMQELLRFPSRLLQTCLQIRLESAENLTNPAPAQLDQLIEDIGDSLSTACRVKRSFISLSRPNTRWNPGVQLDSQYDYILHSCLQTYFRLIQRKLMLSSENGLTKVFEVLENQWPFLQDIATDIEGGHLEMARRYCQQARLHMRMWTISLARMLKGPQKYDSMSSRELGKWLSRVLQVIRSPVLKCQRLVRTIQSAVANSTDYTFDDPFPLLAKLVDTKHVLVYTSGEWESRGVYIIGSQSLPQKPHMAKMLLSTCIVDDVIRADQNMNCYLLIVRTDAEFSWTGATIMPEMGEIAYQDLELSLGQMRLISPGLDLLERHRRWLEKINIADMLMPWETATSVTDELIANYIKNHQRSNRSSTSSDSNESIGRQISRSKRYAGSATSGSEKGNRSKGARVSGNLSVDDEPENFTDSDSDFTALRSDLSPLDHKLDRINNPAKSSAVRQGLIEDLSLDIAKGKDAKPAAPARICELTRAHNPQVQREWTLLKHSIVRMLDALTQIPDMLRTLHIDFHERAFYEAQCRRFTGGSSLSGGSDQQGSPSGRLNSIDSFGQGTYDSIACRGNICELLEQVQEAFLFVSNTAARGSRFLDLKAERYVRIALMHMSVGWCGFITEDCMANEKRTFRWAVLALESTMRVCKDNALQVLEHEDWLLLKAQVAGCLTIMISHFDILGARNEELKLKERQNEREKELRRMDDPNALLSLDGIGANVRTHLMQRQRAHHSQQVDIIRDQYLGEDGRIGRVLEVTARPEDQTLRMLAASKSNITIRWQLGRYIGGGAFGAVYTGYNLDTGEPMAVKEIRFPARPLERAAGKPNANQGAADAAKNNQDNFGMMIVREMEIMSMLQHDNIVTYYGIEVHREKVYLFMELCPNGSLTRLIKDQGRLDEETIKLYVVQILRGLRYLHEVGICHRDIKCDNTLLDENMNIKLVDFGAARVLNYQSQVAATRRTHAGKGGGGGASLAGTPMYMAPEVIAGSNSSTVSGSGGGSSSRHDFRPGKFGAQDVWSLGCCIVEMVTGNPPWAHLDNEWAIMYHVVSGDPSLPDSSEISAGCMRFLKRCLTRQPADRPQATELLQDEWLATTLRNMEQIEARQSANRHSAEQSEFTANNGYRYRQDSDAFQTDDASNLGATSNSVDAVSGLRSRDHVQTHSISSVGSTGSASNAANRSRASSISRKNISGDLRFMSTNTASSNADTVLSLIEHGSMGSSGDRSPSGIGAGVYGSLGGLKSSRAGTSVLPMARTPGSPNSASSLHTAWPFNKDSASGNASGNNLPMPMVSTPLQTAPPLLMSVKSAGSVESLSSSAQASFTPWNPLTSSNMDIITVTSNNMATNDISTLAPNETLRSAGEVLTAMYTSPSAIYQAISGVNSSSERIHAVSDISLAGPILPSSKLQNTIDMDSPIDSIPSAGKLTQFSIDSSNNFDSEGGAESASGDTGMPVEADSSKSEQASFPTETPSSAMSASVLSNDEIQDLTETTRKAVSAMLSMPLEGVDVAGVAGWLGEGNTPMELLDAEEIKETVATTSHIVARQREQQIRRQQELRHYLHRQKHQEDAPKDRFVESAATVITPAIEDMLLQKQGGVPRTPITEPPALFPLPPEQESSENEESSK</sequence>
<evidence type="ECO:0000256" key="7">
    <source>
        <dbReference type="PROSITE-ProRule" id="PRU10141"/>
    </source>
</evidence>
<feature type="region of interest" description="Disordered" evidence="8">
    <location>
        <begin position="1814"/>
        <end position="1841"/>
    </location>
</feature>
<dbReference type="EMBL" id="JANBTW010000134">
    <property type="protein sequence ID" value="KAJ2670063.1"/>
    <property type="molecule type" value="Genomic_DNA"/>
</dbReference>
<feature type="compositionally biased region" description="Low complexity" evidence="8">
    <location>
        <begin position="926"/>
        <end position="937"/>
    </location>
</feature>
<evidence type="ECO:0000256" key="6">
    <source>
        <dbReference type="ARBA" id="ARBA00022840"/>
    </source>
</evidence>
<evidence type="ECO:0000259" key="9">
    <source>
        <dbReference type="PROSITE" id="PS50011"/>
    </source>
</evidence>
<evidence type="ECO:0000256" key="3">
    <source>
        <dbReference type="ARBA" id="ARBA00022679"/>
    </source>
</evidence>
<gene>
    <name evidence="10" type="primary">SSK2</name>
    <name evidence="10" type="ORF">GGI25_005962</name>
</gene>
<dbReference type="PROSITE" id="PS00108">
    <property type="entry name" value="PROTEIN_KINASE_ST"/>
    <property type="match status" value="1"/>
</dbReference>
<feature type="compositionally biased region" description="Low complexity" evidence="8">
    <location>
        <begin position="1723"/>
        <end position="1745"/>
    </location>
</feature>
<dbReference type="InterPro" id="IPR050538">
    <property type="entry name" value="MAP_kinase_kinase_kinase"/>
</dbReference>
<dbReference type="PANTHER" id="PTHR48016:SF32">
    <property type="entry name" value="MITOGEN-ACTIVATED PROTEIN KINASE KINASE KINASE 4"/>
    <property type="match status" value="1"/>
</dbReference>
<feature type="region of interest" description="Disordered" evidence="8">
    <location>
        <begin position="1989"/>
        <end position="2038"/>
    </location>
</feature>
<accession>A0A9W8G3P8</accession>
<proteinExistence type="inferred from homology"/>
<feature type="compositionally biased region" description="Polar residues" evidence="8">
    <location>
        <begin position="1663"/>
        <end position="1681"/>
    </location>
</feature>
<feature type="binding site" evidence="7">
    <location>
        <position position="1370"/>
    </location>
    <ligand>
        <name>ATP</name>
        <dbReference type="ChEBI" id="CHEBI:30616"/>
    </ligand>
</feature>
<dbReference type="Proteomes" id="UP001151518">
    <property type="component" value="Unassembled WGS sequence"/>
</dbReference>
<dbReference type="InterPro" id="IPR011009">
    <property type="entry name" value="Kinase-like_dom_sf"/>
</dbReference>
<feature type="compositionally biased region" description="Polar residues" evidence="8">
    <location>
        <begin position="2019"/>
        <end position="2038"/>
    </location>
</feature>
<dbReference type="InterPro" id="IPR000719">
    <property type="entry name" value="Prot_kinase_dom"/>
</dbReference>
<dbReference type="OrthoDB" id="1043025at2759"/>
<evidence type="ECO:0000256" key="1">
    <source>
        <dbReference type="ARBA" id="ARBA00006529"/>
    </source>
</evidence>
<feature type="region of interest" description="Disordered" evidence="8">
    <location>
        <begin position="1663"/>
        <end position="1686"/>
    </location>
</feature>
<dbReference type="EC" id="2.7.11.25" evidence="10"/>
<feature type="compositionally biased region" description="Pro residues" evidence="8">
    <location>
        <begin position="2161"/>
        <end position="2171"/>
    </location>
</feature>
<keyword evidence="3 10" id="KW-0808">Transferase</keyword>
<dbReference type="PROSITE" id="PS00107">
    <property type="entry name" value="PROTEIN_KINASE_ATP"/>
    <property type="match status" value="1"/>
</dbReference>
<dbReference type="Gene3D" id="1.10.510.10">
    <property type="entry name" value="Transferase(Phosphotransferase) domain 1"/>
    <property type="match status" value="1"/>
</dbReference>
<feature type="region of interest" description="Disordered" evidence="8">
    <location>
        <begin position="923"/>
        <end position="986"/>
    </location>
</feature>
<feature type="compositionally biased region" description="Acidic residues" evidence="8">
    <location>
        <begin position="217"/>
        <end position="233"/>
    </location>
</feature>
<protein>
    <submittedName>
        <fullName evidence="10">Suppressor of Sensor Kinase (SLN1)</fullName>
        <ecNumber evidence="10">2.7.11.25</ecNumber>
    </submittedName>
</protein>
<feature type="compositionally biased region" description="Polar residues" evidence="8">
    <location>
        <begin position="1817"/>
        <end position="1826"/>
    </location>
</feature>
<dbReference type="GO" id="GO:0004709">
    <property type="term" value="F:MAP kinase kinase kinase activity"/>
    <property type="evidence" value="ECO:0007669"/>
    <property type="project" value="UniProtKB-EC"/>
</dbReference>
<dbReference type="InterPro" id="IPR008271">
    <property type="entry name" value="Ser/Thr_kinase_AS"/>
</dbReference>
<dbReference type="PROSITE" id="PS50011">
    <property type="entry name" value="PROTEIN_KINASE_DOM"/>
    <property type="match status" value="1"/>
</dbReference>
<feature type="region of interest" description="Disordered" evidence="8">
    <location>
        <begin position="136"/>
        <end position="156"/>
    </location>
</feature>
<reference evidence="10" key="1">
    <citation type="submission" date="2022-07" db="EMBL/GenBank/DDBJ databases">
        <title>Phylogenomic reconstructions and comparative analyses of Kickxellomycotina fungi.</title>
        <authorList>
            <person name="Reynolds N.K."/>
            <person name="Stajich J.E."/>
            <person name="Barry K."/>
            <person name="Grigoriev I.V."/>
            <person name="Crous P."/>
            <person name="Smith M.E."/>
        </authorList>
    </citation>
    <scope>NUCLEOTIDE SEQUENCE</scope>
    <source>
        <strain evidence="10">NRRL 3115</strain>
    </source>
</reference>
<feature type="region of interest" description="Disordered" evidence="8">
    <location>
        <begin position="459"/>
        <end position="508"/>
    </location>
</feature>
<dbReference type="GO" id="GO:0005524">
    <property type="term" value="F:ATP binding"/>
    <property type="evidence" value="ECO:0007669"/>
    <property type="project" value="UniProtKB-UniRule"/>
</dbReference>
<feature type="region of interest" description="Disordered" evidence="8">
    <location>
        <begin position="2150"/>
        <end position="2183"/>
    </location>
</feature>
<comment type="caution">
    <text evidence="10">The sequence shown here is derived from an EMBL/GenBank/DDBJ whole genome shotgun (WGS) entry which is preliminary data.</text>
</comment>
<feature type="domain" description="Protein kinase" evidence="9">
    <location>
        <begin position="1341"/>
        <end position="1651"/>
    </location>
</feature>
<keyword evidence="6 7" id="KW-0067">ATP-binding</keyword>
<feature type="compositionally biased region" description="Basic and acidic residues" evidence="8">
    <location>
        <begin position="136"/>
        <end position="146"/>
    </location>
</feature>
<dbReference type="Pfam" id="PF00069">
    <property type="entry name" value="Pkinase"/>
    <property type="match status" value="1"/>
</dbReference>
<dbReference type="GO" id="GO:0038066">
    <property type="term" value="P:p38MAPK cascade"/>
    <property type="evidence" value="ECO:0007669"/>
    <property type="project" value="TreeGrafter"/>
</dbReference>
<dbReference type="InterPro" id="IPR017441">
    <property type="entry name" value="Protein_kinase_ATP_BS"/>
</dbReference>
<evidence type="ECO:0000256" key="4">
    <source>
        <dbReference type="ARBA" id="ARBA00022741"/>
    </source>
</evidence>
<name>A0A9W8G3P8_9FUNG</name>
<keyword evidence="5 10" id="KW-0418">Kinase</keyword>
<dbReference type="SUPFAM" id="SSF56112">
    <property type="entry name" value="Protein kinase-like (PK-like)"/>
    <property type="match status" value="1"/>
</dbReference>
<evidence type="ECO:0000256" key="5">
    <source>
        <dbReference type="ARBA" id="ARBA00022777"/>
    </source>
</evidence>
<dbReference type="SMART" id="SM00220">
    <property type="entry name" value="S_TKc"/>
    <property type="match status" value="1"/>
</dbReference>
<keyword evidence="4 7" id="KW-0547">Nucleotide-binding</keyword>
<evidence type="ECO:0000313" key="11">
    <source>
        <dbReference type="Proteomes" id="UP001151518"/>
    </source>
</evidence>
<dbReference type="PANTHER" id="PTHR48016">
    <property type="entry name" value="MAP KINASE KINASE KINASE SSK2-RELATED-RELATED"/>
    <property type="match status" value="1"/>
</dbReference>
<comment type="similarity">
    <text evidence="1">Belongs to the protein kinase superfamily. STE Ser/Thr protein kinase family. MAP kinase kinase kinase subfamily.</text>
</comment>
<feature type="compositionally biased region" description="Acidic residues" evidence="8">
    <location>
        <begin position="973"/>
        <end position="985"/>
    </location>
</feature>
<feature type="region of interest" description="Disordered" evidence="8">
    <location>
        <begin position="203"/>
        <end position="233"/>
    </location>
</feature>
<organism evidence="10 11">
    <name type="scientific">Coemansia spiralis</name>
    <dbReference type="NCBI Taxonomy" id="417178"/>
    <lineage>
        <taxon>Eukaryota</taxon>
        <taxon>Fungi</taxon>
        <taxon>Fungi incertae sedis</taxon>
        <taxon>Zoopagomycota</taxon>
        <taxon>Kickxellomycotina</taxon>
        <taxon>Kickxellomycetes</taxon>
        <taxon>Kickxellales</taxon>
        <taxon>Kickxellaceae</taxon>
        <taxon>Coemansia</taxon>
    </lineage>
</organism>
<keyword evidence="2" id="KW-0723">Serine/threonine-protein kinase</keyword>
<feature type="compositionally biased region" description="Basic and acidic residues" evidence="8">
    <location>
        <begin position="461"/>
        <end position="479"/>
    </location>
</feature>
<feature type="region of interest" description="Disordered" evidence="8">
    <location>
        <begin position="1709"/>
        <end position="1745"/>
    </location>
</feature>
<evidence type="ECO:0000256" key="2">
    <source>
        <dbReference type="ARBA" id="ARBA00022527"/>
    </source>
</evidence>